<evidence type="ECO:0000313" key="3">
    <source>
        <dbReference type="Proteomes" id="UP000693952"/>
    </source>
</evidence>
<name>A0ABX8MQZ9_9PSED</name>
<dbReference type="InterPro" id="IPR029058">
    <property type="entry name" value="AB_hydrolase_fold"/>
</dbReference>
<accession>A0ABX8MQZ9</accession>
<keyword evidence="2" id="KW-0378">Hydrolase</keyword>
<evidence type="ECO:0000313" key="2">
    <source>
        <dbReference type="EMBL" id="QXH41078.1"/>
    </source>
</evidence>
<dbReference type="SUPFAM" id="SSF53474">
    <property type="entry name" value="alpha/beta-Hydrolases"/>
    <property type="match status" value="1"/>
</dbReference>
<dbReference type="PANTHER" id="PTHR43689">
    <property type="entry name" value="HYDROLASE"/>
    <property type="match status" value="1"/>
</dbReference>
<dbReference type="Proteomes" id="UP000693952">
    <property type="component" value="Chromosome"/>
</dbReference>
<dbReference type="RefSeq" id="WP_124345493.1">
    <property type="nucleotide sequence ID" value="NZ_CP027706.1"/>
</dbReference>
<dbReference type="GO" id="GO:0016787">
    <property type="term" value="F:hydrolase activity"/>
    <property type="evidence" value="ECO:0007669"/>
    <property type="project" value="UniProtKB-KW"/>
</dbReference>
<dbReference type="PANTHER" id="PTHR43689:SF8">
    <property type="entry name" value="ALPHA_BETA-HYDROLASES SUPERFAMILY PROTEIN"/>
    <property type="match status" value="1"/>
</dbReference>
<sequence>MTIQERIPSAAGNRRGRLGPALFKGIYHMVLGALRCSFWLGSRLFPRYAAQRALKIFTTPQRLRRDFPQALAGATLTDLETAEGRLRCFHWAAPQPRRRVVLVHGWGGASSQWQHLVPLLLERGCEVLSFDCIGHGYSGGRQASLPTFVSMLEQVQQRLGPFDTVVGHSLGAAGVGYALSTEAGKDFKRAVLLAAPADIEDVVRRFAAFLWIGDAARQRMQRLVEQRYRKDMGSLAVSRYGHRLEIPVLLVHDRHDQEVPIGDLQSFARELAHRQVLQTSGLGHLKILKDRATLDAVVDFVCAQDDKR</sequence>
<feature type="domain" description="AB hydrolase-1" evidence="1">
    <location>
        <begin position="100"/>
        <end position="206"/>
    </location>
</feature>
<gene>
    <name evidence="2" type="ORF">KSS89_02320</name>
</gene>
<protein>
    <submittedName>
        <fullName evidence="2">Alpha/beta hydrolase</fullName>
    </submittedName>
</protein>
<dbReference type="EMBL" id="CP077074">
    <property type="protein sequence ID" value="QXH41078.1"/>
    <property type="molecule type" value="Genomic_DNA"/>
</dbReference>
<evidence type="ECO:0000259" key="1">
    <source>
        <dbReference type="Pfam" id="PF00561"/>
    </source>
</evidence>
<organism evidence="2 3">
    <name type="scientific">Pseudomonas sessilinigenes</name>
    <dbReference type="NCBI Taxonomy" id="658629"/>
    <lineage>
        <taxon>Bacteria</taxon>
        <taxon>Pseudomonadati</taxon>
        <taxon>Pseudomonadota</taxon>
        <taxon>Gammaproteobacteria</taxon>
        <taxon>Pseudomonadales</taxon>
        <taxon>Pseudomonadaceae</taxon>
        <taxon>Pseudomonas</taxon>
    </lineage>
</organism>
<keyword evidence="3" id="KW-1185">Reference proteome</keyword>
<dbReference type="Gene3D" id="3.40.50.1820">
    <property type="entry name" value="alpha/beta hydrolase"/>
    <property type="match status" value="1"/>
</dbReference>
<dbReference type="InterPro" id="IPR000073">
    <property type="entry name" value="AB_hydrolase_1"/>
</dbReference>
<dbReference type="Pfam" id="PF00561">
    <property type="entry name" value="Abhydrolase_1"/>
    <property type="match status" value="1"/>
</dbReference>
<reference evidence="2" key="1">
    <citation type="submission" date="2021-06" db="EMBL/GenBank/DDBJ databases">
        <title>Updating the genus Pseudomonas: Description of 43 new species and partition of the Pseudomonas putida group.</title>
        <authorList>
            <person name="Girard L."/>
            <person name="Lood C."/>
            <person name="Vandamme P."/>
            <person name="Rokni-Zadeh H."/>
            <person name="van Noort V."/>
            <person name="Hofte M."/>
            <person name="Lavigne R."/>
            <person name="De Mot R."/>
        </authorList>
    </citation>
    <scope>NUCLEOTIDE SEQUENCE</scope>
    <source>
        <strain evidence="2">CMR12a</strain>
    </source>
</reference>
<proteinExistence type="predicted"/>